<dbReference type="InterPro" id="IPR003591">
    <property type="entry name" value="Leu-rich_rpt_typical-subtyp"/>
</dbReference>
<organism evidence="3">
    <name type="scientific">Hexamita inflata</name>
    <dbReference type="NCBI Taxonomy" id="28002"/>
    <lineage>
        <taxon>Eukaryota</taxon>
        <taxon>Metamonada</taxon>
        <taxon>Diplomonadida</taxon>
        <taxon>Hexamitidae</taxon>
        <taxon>Hexamitinae</taxon>
        <taxon>Hexamita</taxon>
    </lineage>
</organism>
<keyword evidence="1" id="KW-0433">Leucine-rich repeat</keyword>
<protein>
    <submittedName>
        <fullName evidence="3">Uncharacterized protein</fullName>
    </submittedName>
</protein>
<evidence type="ECO:0000313" key="4">
    <source>
        <dbReference type="EMBL" id="CAL6070836.1"/>
    </source>
</evidence>
<name>A0AA86Q4V2_9EUKA</name>
<dbReference type="EMBL" id="CAXDID020000287">
    <property type="protein sequence ID" value="CAL6070836.1"/>
    <property type="molecule type" value="Genomic_DNA"/>
</dbReference>
<dbReference type="Proteomes" id="UP001642409">
    <property type="component" value="Unassembled WGS sequence"/>
</dbReference>
<keyword evidence="5" id="KW-1185">Reference proteome</keyword>
<comment type="caution">
    <text evidence="3">The sequence shown here is derived from an EMBL/GenBank/DDBJ whole genome shotgun (WGS) entry which is preliminary data.</text>
</comment>
<dbReference type="PROSITE" id="PS51450">
    <property type="entry name" value="LRR"/>
    <property type="match status" value="3"/>
</dbReference>
<reference evidence="3" key="1">
    <citation type="submission" date="2023-06" db="EMBL/GenBank/DDBJ databases">
        <authorList>
            <person name="Kurt Z."/>
        </authorList>
    </citation>
    <scope>NUCLEOTIDE SEQUENCE</scope>
</reference>
<reference evidence="4 5" key="2">
    <citation type="submission" date="2024-07" db="EMBL/GenBank/DDBJ databases">
        <authorList>
            <person name="Akdeniz Z."/>
        </authorList>
    </citation>
    <scope>NUCLEOTIDE SEQUENCE [LARGE SCALE GENOMIC DNA]</scope>
</reference>
<dbReference type="AlphaFoldDB" id="A0AA86Q4V2"/>
<dbReference type="Pfam" id="PF12799">
    <property type="entry name" value="LRR_4"/>
    <property type="match status" value="1"/>
</dbReference>
<dbReference type="InterPro" id="IPR001611">
    <property type="entry name" value="Leu-rich_rpt"/>
</dbReference>
<accession>A0AA86Q4V2</accession>
<dbReference type="InterPro" id="IPR025875">
    <property type="entry name" value="Leu-rich_rpt_4"/>
</dbReference>
<dbReference type="InterPro" id="IPR032675">
    <property type="entry name" value="LRR_dom_sf"/>
</dbReference>
<evidence type="ECO:0000256" key="1">
    <source>
        <dbReference type="ARBA" id="ARBA00022614"/>
    </source>
</evidence>
<dbReference type="PANTHER" id="PTHR15454">
    <property type="entry name" value="NISCHARIN RELATED"/>
    <property type="match status" value="1"/>
</dbReference>
<dbReference type="Gene3D" id="3.80.10.10">
    <property type="entry name" value="Ribonuclease Inhibitor"/>
    <property type="match status" value="1"/>
</dbReference>
<proteinExistence type="predicted"/>
<dbReference type="GO" id="GO:0005737">
    <property type="term" value="C:cytoplasm"/>
    <property type="evidence" value="ECO:0007669"/>
    <property type="project" value="TreeGrafter"/>
</dbReference>
<evidence type="ECO:0000256" key="2">
    <source>
        <dbReference type="ARBA" id="ARBA00022737"/>
    </source>
</evidence>
<evidence type="ECO:0000313" key="3">
    <source>
        <dbReference type="EMBL" id="CAI9946250.1"/>
    </source>
</evidence>
<keyword evidence="2" id="KW-0677">Repeat</keyword>
<sequence length="329" mass="38058">MQPNRVIISQDELLNHFGSSQKLEICDLMQMQKLLEMNIPSEVWEDASNRNLLSFSQEFVQGTQEFTLVFNYNRKIENFHLNFISNLSNLTELNLSENQISDISSICKLKNLKKLVLAKNCIEDISSLQSLTDLTQLDLFENKLTSYTLALPNLVELQLGYNKLQEKYGIQHSPKLEILNLSYTETVDLNTISQLFSLKVLKLRVNNISNIAQISNFVDLRILSLGYNQLLQNIVPLKFCTQLAELSISGTSVVDIWPLQFMKNLKTFDMANTKVIDLHPLQNLYKLEDFSAHRARIIDISLLIRFLILQLQQNHKQRYSKAPQEFFKI</sequence>
<dbReference type="SMART" id="SM00369">
    <property type="entry name" value="LRR_TYP"/>
    <property type="match status" value="3"/>
</dbReference>
<dbReference type="SUPFAM" id="SSF52058">
    <property type="entry name" value="L domain-like"/>
    <property type="match status" value="1"/>
</dbReference>
<dbReference type="EMBL" id="CATOUU010000759">
    <property type="protein sequence ID" value="CAI9946250.1"/>
    <property type="molecule type" value="Genomic_DNA"/>
</dbReference>
<gene>
    <name evidence="3" type="ORF">HINF_LOCUS33895</name>
    <name evidence="4" type="ORF">HINF_LOCUS54853</name>
</gene>
<evidence type="ECO:0000313" key="5">
    <source>
        <dbReference type="Proteomes" id="UP001642409"/>
    </source>
</evidence>